<dbReference type="HOGENOM" id="CLU_035814_1_0_6"/>
<dbReference type="GO" id="GO:0016887">
    <property type="term" value="F:ATP hydrolysis activity"/>
    <property type="evidence" value="ECO:0007669"/>
    <property type="project" value="InterPro"/>
</dbReference>
<dbReference type="Gene3D" id="3.40.50.300">
    <property type="entry name" value="P-loop containing nucleotide triphosphate hydrolases"/>
    <property type="match status" value="2"/>
</dbReference>
<dbReference type="RefSeq" id="WP_006229863.1">
    <property type="nucleotide sequence ID" value="NZ_CH724134.1"/>
</dbReference>
<dbReference type="InterPro" id="IPR027417">
    <property type="entry name" value="P-loop_NTPase"/>
</dbReference>
<dbReference type="PANTHER" id="PTHR32182:SF25">
    <property type="entry name" value="SLR1056 PROTEIN"/>
    <property type="match status" value="1"/>
</dbReference>
<dbReference type="InterPro" id="IPR014555">
    <property type="entry name" value="RecF-like"/>
</dbReference>
<dbReference type="PANTHER" id="PTHR32182">
    <property type="entry name" value="DNA REPLICATION AND REPAIR PROTEIN RECF"/>
    <property type="match status" value="1"/>
</dbReference>
<protein>
    <recommendedName>
        <fullName evidence="1">ATPase AAA-type core domain-containing protein</fullName>
    </recommendedName>
</protein>
<dbReference type="InterPro" id="IPR003959">
    <property type="entry name" value="ATPase_AAA_core"/>
</dbReference>
<feature type="domain" description="ATPase AAA-type core" evidence="1">
    <location>
        <begin position="23"/>
        <end position="344"/>
    </location>
</feature>
<gene>
    <name evidence="2" type="ORF">P3TCK_09258</name>
</gene>
<dbReference type="SUPFAM" id="SSF52540">
    <property type="entry name" value="P-loop containing nucleoside triphosphate hydrolases"/>
    <property type="match status" value="1"/>
</dbReference>
<dbReference type="OrthoDB" id="104167at2"/>
<sequence>MITSLSINNYRSVLQLTLPLGPLNVITGANGSGKSNLYKALKLLADTANGGVINTLASEGGLDSTFWAGPENITAAMRRGDVPIEGSVRTEVRRLRLGFTTEDFGYSIALGLPEPSNSYFSLDPEIKRECIWSGPFYRPASALVDRKGSMIKVRNGRSWQVASQHIQHFNSMFDHISDPNGAPEVFHMRELIRSWRFYDHFRTDKDAPARKPQLGTRTPVLHHDGHDLAAALQTIIEIGDSVTLHKTIDDAFPGARLRIVCHEDSRFSIEFHQEGLLRPLSGAELSDGTLRYLLWVAALLTPRPPNLMVLNEPETSLHPDLLPALARLILHASEQTQVWVVSHASRLIAALEEHPSCNAINLDKQLGETIIPDQGLLDVPSWYWPDKH</sequence>
<evidence type="ECO:0000259" key="1">
    <source>
        <dbReference type="Pfam" id="PF13304"/>
    </source>
</evidence>
<dbReference type="Pfam" id="PF13304">
    <property type="entry name" value="AAA_21"/>
    <property type="match status" value="1"/>
</dbReference>
<dbReference type="GO" id="GO:0000731">
    <property type="term" value="P:DNA synthesis involved in DNA repair"/>
    <property type="evidence" value="ECO:0007669"/>
    <property type="project" value="TreeGrafter"/>
</dbReference>
<accession>Q1YX35</accession>
<evidence type="ECO:0000313" key="2">
    <source>
        <dbReference type="EMBL" id="EAS40847.1"/>
    </source>
</evidence>
<evidence type="ECO:0000313" key="3">
    <source>
        <dbReference type="Proteomes" id="UP000003789"/>
    </source>
</evidence>
<dbReference type="GO" id="GO:0005524">
    <property type="term" value="F:ATP binding"/>
    <property type="evidence" value="ECO:0007669"/>
    <property type="project" value="InterPro"/>
</dbReference>
<proteinExistence type="predicted"/>
<comment type="caution">
    <text evidence="2">The sequence shown here is derived from an EMBL/GenBank/DDBJ whole genome shotgun (WGS) entry which is preliminary data.</text>
</comment>
<dbReference type="AlphaFoldDB" id="Q1YX35"/>
<reference evidence="2 3" key="1">
    <citation type="submission" date="2006-03" db="EMBL/GenBank/DDBJ databases">
        <authorList>
            <person name="Bartlett D.H."/>
            <person name="Valle G."/>
            <person name="Lauro F.M."/>
            <person name="Vezzi A."/>
            <person name="Simonato F."/>
            <person name="Eloe E."/>
            <person name="Vitulo N."/>
            <person name="Stratton T.K."/>
            <person name="D'angelo M."/>
            <person name="Ferriera S."/>
            <person name="Johnson J."/>
            <person name="Kravitz S."/>
            <person name="Beeson K."/>
            <person name="Sutton G."/>
            <person name="Rogers Y."/>
            <person name="Friedman R."/>
            <person name="Frazier M."/>
            <person name="Venter J.C."/>
        </authorList>
    </citation>
    <scope>NUCLEOTIDE SEQUENCE [LARGE SCALE GENOMIC DNA]</scope>
    <source>
        <strain evidence="2 3">3TCK</strain>
    </source>
</reference>
<dbReference type="FunFam" id="3.40.50.300:FF:002534">
    <property type="entry name" value="Putative RecF protein"/>
    <property type="match status" value="1"/>
</dbReference>
<dbReference type="FunFam" id="3.40.50.300:FF:002708">
    <property type="entry name" value="FeS assembly ATPase SufC"/>
    <property type="match status" value="1"/>
</dbReference>
<name>Q1YX35_9GAMM</name>
<dbReference type="PIRSF" id="PIRSF029347">
    <property type="entry name" value="RecF"/>
    <property type="match status" value="1"/>
</dbReference>
<dbReference type="GO" id="GO:0006302">
    <property type="term" value="P:double-strand break repair"/>
    <property type="evidence" value="ECO:0007669"/>
    <property type="project" value="TreeGrafter"/>
</dbReference>
<dbReference type="EMBL" id="AAPH01000046">
    <property type="protein sequence ID" value="EAS40847.1"/>
    <property type="molecule type" value="Genomic_DNA"/>
</dbReference>
<organism evidence="2 3">
    <name type="scientific">Photobacterium profundum 3TCK</name>
    <dbReference type="NCBI Taxonomy" id="314280"/>
    <lineage>
        <taxon>Bacteria</taxon>
        <taxon>Pseudomonadati</taxon>
        <taxon>Pseudomonadota</taxon>
        <taxon>Gammaproteobacteria</taxon>
        <taxon>Vibrionales</taxon>
        <taxon>Vibrionaceae</taxon>
        <taxon>Photobacterium</taxon>
    </lineage>
</organism>
<dbReference type="Proteomes" id="UP000003789">
    <property type="component" value="Unassembled WGS sequence"/>
</dbReference>